<dbReference type="RefSeq" id="WP_092781734.1">
    <property type="nucleotide sequence ID" value="NZ_FNAP01000001.1"/>
</dbReference>
<proteinExistence type="predicted"/>
<reference evidence="2 3" key="1">
    <citation type="submission" date="2016-10" db="EMBL/GenBank/DDBJ databases">
        <authorList>
            <person name="de Groot N.N."/>
        </authorList>
    </citation>
    <scope>NUCLEOTIDE SEQUENCE [LARGE SCALE GENOMIC DNA]</scope>
    <source>
        <strain evidence="2 3">ATCC 700224</strain>
    </source>
</reference>
<dbReference type="InterPro" id="IPR035308">
    <property type="entry name" value="DUF5368"/>
</dbReference>
<keyword evidence="1" id="KW-0812">Transmembrane</keyword>
<protein>
    <submittedName>
        <fullName evidence="2">Uncharacterized protein</fullName>
    </submittedName>
</protein>
<keyword evidence="1" id="KW-0472">Membrane</keyword>
<feature type="transmembrane region" description="Helical" evidence="1">
    <location>
        <begin position="51"/>
        <end position="73"/>
    </location>
</feature>
<evidence type="ECO:0000313" key="3">
    <source>
        <dbReference type="Proteomes" id="UP000199412"/>
    </source>
</evidence>
<dbReference type="EMBL" id="FNAP01000001">
    <property type="protein sequence ID" value="SDD80281.1"/>
    <property type="molecule type" value="Genomic_DNA"/>
</dbReference>
<evidence type="ECO:0000313" key="2">
    <source>
        <dbReference type="EMBL" id="SDD80281.1"/>
    </source>
</evidence>
<feature type="transmembrane region" description="Helical" evidence="1">
    <location>
        <begin position="20"/>
        <end position="39"/>
    </location>
</feature>
<sequence length="125" mass="13017">MAGFDFAVYISVFVEMMGSLLWVLVALAVAGTAGFLFVVSREGTIHSRRLLRAELLGVLGGFAALALMAYVTISGFTDAGGPVDWLLIGIIWGVGLAGTTIVAYAIMGLVDIMLGRVPGRPARAG</sequence>
<evidence type="ECO:0000256" key="1">
    <source>
        <dbReference type="SAM" id="Phobius"/>
    </source>
</evidence>
<gene>
    <name evidence="2" type="ORF">SAMN05421720_101585</name>
</gene>
<keyword evidence="1" id="KW-1133">Transmembrane helix</keyword>
<dbReference type="AlphaFoldDB" id="A0A1G6XQN1"/>
<name>A0A1G6XQN1_9PROT</name>
<dbReference type="STRING" id="69960.SAMN05421720_101585"/>
<dbReference type="Pfam" id="PF17336">
    <property type="entry name" value="DUF5368"/>
    <property type="match status" value="1"/>
</dbReference>
<organism evidence="2 3">
    <name type="scientific">Rhodospira trueperi</name>
    <dbReference type="NCBI Taxonomy" id="69960"/>
    <lineage>
        <taxon>Bacteria</taxon>
        <taxon>Pseudomonadati</taxon>
        <taxon>Pseudomonadota</taxon>
        <taxon>Alphaproteobacteria</taxon>
        <taxon>Rhodospirillales</taxon>
        <taxon>Rhodospirillaceae</taxon>
        <taxon>Rhodospira</taxon>
    </lineage>
</organism>
<keyword evidence="3" id="KW-1185">Reference proteome</keyword>
<dbReference type="Proteomes" id="UP000199412">
    <property type="component" value="Unassembled WGS sequence"/>
</dbReference>
<dbReference type="OrthoDB" id="7362481at2"/>
<accession>A0A1G6XQN1</accession>
<feature type="transmembrane region" description="Helical" evidence="1">
    <location>
        <begin position="85"/>
        <end position="110"/>
    </location>
</feature>